<dbReference type="Proteomes" id="UP000037747">
    <property type="component" value="Unassembled WGS sequence"/>
</dbReference>
<feature type="domain" description="GCVT N-terminal" evidence="3">
    <location>
        <begin position="8"/>
        <end position="106"/>
    </location>
</feature>
<dbReference type="InterPro" id="IPR029043">
    <property type="entry name" value="GcvT/YgfZ_C"/>
</dbReference>
<keyword evidence="6" id="KW-1185">Reference proteome</keyword>
<feature type="domain" description="Aminomethyltransferase C-terminal" evidence="4">
    <location>
        <begin position="315"/>
        <end position="393"/>
    </location>
</feature>
<dbReference type="InterPro" id="IPR013977">
    <property type="entry name" value="GcvT_C"/>
</dbReference>
<evidence type="ECO:0000256" key="1">
    <source>
        <dbReference type="HAMAP-Rule" id="MF_00259"/>
    </source>
</evidence>
<dbReference type="RefSeq" id="WP_053771265.1">
    <property type="nucleotide sequence ID" value="NZ_LIST01000002.1"/>
</dbReference>
<dbReference type="GO" id="GO:0008483">
    <property type="term" value="F:transaminase activity"/>
    <property type="evidence" value="ECO:0007669"/>
    <property type="project" value="UniProtKB-KW"/>
</dbReference>
<dbReference type="Gene3D" id="3.30.1360.120">
    <property type="entry name" value="Probable tRNA modification gtpase trme, domain 1"/>
    <property type="match status" value="1"/>
</dbReference>
<dbReference type="PANTHER" id="PTHR43757">
    <property type="entry name" value="AMINOMETHYLTRANSFERASE"/>
    <property type="match status" value="1"/>
</dbReference>
<evidence type="ECO:0000259" key="4">
    <source>
        <dbReference type="Pfam" id="PF08669"/>
    </source>
</evidence>
<dbReference type="EC" id="2.1.2.10" evidence="1"/>
<evidence type="ECO:0000259" key="3">
    <source>
        <dbReference type="Pfam" id="PF01571"/>
    </source>
</evidence>
<protein>
    <recommendedName>
        <fullName evidence="1">Probable aminomethyltransferase</fullName>
        <ecNumber evidence="1">2.1.2.10</ecNumber>
    </recommendedName>
    <alternativeName>
        <fullName evidence="1">Glycine cleavage system T protein</fullName>
    </alternativeName>
</protein>
<dbReference type="InterPro" id="IPR006222">
    <property type="entry name" value="GCVT_N"/>
</dbReference>
<accession>A0A0N0UAU2</accession>
<feature type="binding site" evidence="2">
    <location>
        <position position="228"/>
    </location>
    <ligand>
        <name>substrate</name>
    </ligand>
</feature>
<dbReference type="AlphaFoldDB" id="A0A0N0UAU2"/>
<dbReference type="SUPFAM" id="SSF103025">
    <property type="entry name" value="Folate-binding domain"/>
    <property type="match status" value="1"/>
</dbReference>
<keyword evidence="1" id="KW-0032">Aminotransferase</keyword>
<dbReference type="EMBL" id="LIST01000002">
    <property type="protein sequence ID" value="KOX97090.1"/>
    <property type="molecule type" value="Genomic_DNA"/>
</dbReference>
<comment type="catalytic activity">
    <reaction evidence="1">
        <text>N(6)-[(R)-S(8)-aminomethyldihydrolipoyl]-L-lysyl-[protein] + (6S)-5,6,7,8-tetrahydrofolate = N(6)-[(R)-dihydrolipoyl]-L-lysyl-[protein] + (6R)-5,10-methylene-5,6,7,8-tetrahydrofolate + NH4(+)</text>
        <dbReference type="Rhea" id="RHEA:16945"/>
        <dbReference type="Rhea" id="RHEA-COMP:10475"/>
        <dbReference type="Rhea" id="RHEA-COMP:10492"/>
        <dbReference type="ChEBI" id="CHEBI:15636"/>
        <dbReference type="ChEBI" id="CHEBI:28938"/>
        <dbReference type="ChEBI" id="CHEBI:57453"/>
        <dbReference type="ChEBI" id="CHEBI:83100"/>
        <dbReference type="ChEBI" id="CHEBI:83143"/>
        <dbReference type="EC" id="2.1.2.10"/>
    </reaction>
</comment>
<dbReference type="GO" id="GO:0004047">
    <property type="term" value="F:aminomethyltransferase activity"/>
    <property type="evidence" value="ECO:0007669"/>
    <property type="project" value="UniProtKB-UniRule"/>
</dbReference>
<comment type="similarity">
    <text evidence="1">Belongs to the GcvT family.</text>
</comment>
<dbReference type="InterPro" id="IPR027266">
    <property type="entry name" value="TrmE/GcvT-like"/>
</dbReference>
<proteinExistence type="inferred from homology"/>
<keyword evidence="1" id="KW-0808">Transferase</keyword>
<dbReference type="GO" id="GO:0019464">
    <property type="term" value="P:glycine decarboxylation via glycine cleavage system"/>
    <property type="evidence" value="ECO:0007669"/>
    <property type="project" value="UniProtKB-UniRule"/>
</dbReference>
<dbReference type="InterPro" id="IPR028896">
    <property type="entry name" value="GcvT/YgfZ/DmdA"/>
</dbReference>
<dbReference type="HAMAP" id="MF_00259">
    <property type="entry name" value="GcvT"/>
    <property type="match status" value="1"/>
</dbReference>
<evidence type="ECO:0000256" key="2">
    <source>
        <dbReference type="PIRSR" id="PIRSR006487-1"/>
    </source>
</evidence>
<evidence type="ECO:0000313" key="6">
    <source>
        <dbReference type="Proteomes" id="UP000037747"/>
    </source>
</evidence>
<dbReference type="Pfam" id="PF01571">
    <property type="entry name" value="GCV_T"/>
    <property type="match status" value="2"/>
</dbReference>
<dbReference type="PIRSF" id="PIRSF006487">
    <property type="entry name" value="GcvT"/>
    <property type="match status" value="1"/>
</dbReference>
<comment type="subunit">
    <text evidence="1">The glycine cleavage system is composed of four proteins: P, T, L and H.</text>
</comment>
<dbReference type="SUPFAM" id="SSF101790">
    <property type="entry name" value="Aminomethyltransferase beta-barrel domain"/>
    <property type="match status" value="1"/>
</dbReference>
<dbReference type="NCBIfam" id="NF001567">
    <property type="entry name" value="PRK00389.1"/>
    <property type="match status" value="1"/>
</dbReference>
<organism evidence="5 6">
    <name type="scientific">Halorubrum tropicale</name>
    <dbReference type="NCBI Taxonomy" id="1765655"/>
    <lineage>
        <taxon>Archaea</taxon>
        <taxon>Methanobacteriati</taxon>
        <taxon>Methanobacteriota</taxon>
        <taxon>Stenosarchaea group</taxon>
        <taxon>Halobacteria</taxon>
        <taxon>Halobacteriales</taxon>
        <taxon>Haloferacaceae</taxon>
        <taxon>Halorubrum</taxon>
    </lineage>
</organism>
<gene>
    <name evidence="1" type="primary">gcvT</name>
    <name evidence="5" type="ORF">AMR74_06600</name>
</gene>
<dbReference type="OrthoDB" id="2001at2157"/>
<sequence>MTDRLPPLHDAHDERGAKFTDFGGWQMPVEFDSIRTEHAAVRESVGVFDVSHMGEIEVSGPDATELLNRLTTNDVRALDPGDSQYAAITNEDGVMLDDTVVYRLPDGTAAGEGAASLADLDATRDGDLDAPSGDPAYLFVPNAGHDGQMYDRWTAHRDEWGLDATVANATDDWAMLAVQGPDAADALDEATPGDRVVGLSKFEAAAAAVAGTESWVARTGYTGEDGFEVMCPADAAESVWAAFADAPLEAQPCGLGARDTLRTEMGYLLSGQDFDPESEPRTPHEARIGFVVELDTEFVGRDALEAQKEEGVDEKFVGVRLRERGVPRNGYAVTDGDLTRVGKLTSGTMSPTLDEPIGLGYLHESYADAGTEVSVVVRGDEKRAEVVVPPFLDR</sequence>
<comment type="caution">
    <text evidence="5">The sequence shown here is derived from an EMBL/GenBank/DDBJ whole genome shotgun (WGS) entry which is preliminary data.</text>
</comment>
<dbReference type="InterPro" id="IPR022903">
    <property type="entry name" value="GcvT_bac"/>
</dbReference>
<reference evidence="5 6" key="1">
    <citation type="submission" date="2015-08" db="EMBL/GenBank/DDBJ databases">
        <title>Genomes of Isolates from Cabo Rojo, PR.</title>
        <authorList>
            <person name="Sanchez-Nieves R.L."/>
            <person name="Montalvo-Rodriguez R."/>
        </authorList>
    </citation>
    <scope>NUCLEOTIDE SEQUENCE [LARGE SCALE GENOMIC DNA]</scope>
    <source>
        <strain evidence="5 6">5</strain>
    </source>
</reference>
<dbReference type="STRING" id="1765655.AMR74_06600"/>
<evidence type="ECO:0000313" key="5">
    <source>
        <dbReference type="EMBL" id="KOX97090.1"/>
    </source>
</evidence>
<dbReference type="Pfam" id="PF08669">
    <property type="entry name" value="GCV_T_C"/>
    <property type="match status" value="1"/>
</dbReference>
<dbReference type="PANTHER" id="PTHR43757:SF2">
    <property type="entry name" value="AMINOMETHYLTRANSFERASE, MITOCHONDRIAL"/>
    <property type="match status" value="1"/>
</dbReference>
<comment type="function">
    <text evidence="1">The glycine cleavage system catalyzes the degradation of glycine.</text>
</comment>
<feature type="domain" description="GCVT N-terminal" evidence="3">
    <location>
        <begin position="135"/>
        <end position="295"/>
    </location>
</feature>
<name>A0A0N0UAU2_9EURY</name>
<dbReference type="PATRIC" id="fig|1705389.3.peg.3296"/>